<dbReference type="STRING" id="50429.A0A2B4SCV1"/>
<accession>A0A2B4SCV1</accession>
<dbReference type="AlphaFoldDB" id="A0A2B4SCV1"/>
<keyword evidence="3" id="KW-1185">Reference proteome</keyword>
<feature type="signal peptide" evidence="1">
    <location>
        <begin position="1"/>
        <end position="22"/>
    </location>
</feature>
<dbReference type="Proteomes" id="UP000225706">
    <property type="component" value="Unassembled WGS sequence"/>
</dbReference>
<feature type="chain" id="PRO_5012451136" description="Saposin B-type domain-containing protein" evidence="1">
    <location>
        <begin position="23"/>
        <end position="282"/>
    </location>
</feature>
<dbReference type="EMBL" id="LSMT01000128">
    <property type="protein sequence ID" value="PFX26352.1"/>
    <property type="molecule type" value="Genomic_DNA"/>
</dbReference>
<evidence type="ECO:0000313" key="2">
    <source>
        <dbReference type="EMBL" id="PFX26352.1"/>
    </source>
</evidence>
<reference evidence="3" key="1">
    <citation type="journal article" date="2017" name="bioRxiv">
        <title>Comparative analysis of the genomes of Stylophora pistillata and Acropora digitifera provides evidence for extensive differences between species of corals.</title>
        <authorList>
            <person name="Voolstra C.R."/>
            <person name="Li Y."/>
            <person name="Liew Y.J."/>
            <person name="Baumgarten S."/>
            <person name="Zoccola D."/>
            <person name="Flot J.-F."/>
            <person name="Tambutte S."/>
            <person name="Allemand D."/>
            <person name="Aranda M."/>
        </authorList>
    </citation>
    <scope>NUCLEOTIDE SEQUENCE [LARGE SCALE GENOMIC DNA]</scope>
</reference>
<proteinExistence type="predicted"/>
<gene>
    <name evidence="2" type="ORF">AWC38_SpisGene8974</name>
</gene>
<dbReference type="PANTHER" id="PTHR36058">
    <property type="entry name" value="NUCLEOPHOSMIN"/>
    <property type="match status" value="1"/>
</dbReference>
<protein>
    <recommendedName>
        <fullName evidence="4">Saposin B-type domain-containing protein</fullName>
    </recommendedName>
</protein>
<evidence type="ECO:0000313" key="3">
    <source>
        <dbReference type="Proteomes" id="UP000225706"/>
    </source>
</evidence>
<evidence type="ECO:0008006" key="4">
    <source>
        <dbReference type="Google" id="ProtNLM"/>
    </source>
</evidence>
<dbReference type="OrthoDB" id="202851at2759"/>
<sequence>MMAQNWRLIFLTLSLCISTLYSQLPKKEKYYAIKEDIPRIKCETCQKAVKYLYGKTHDMRTAEGGTSKSRKLEEDKVIDLVEKSCNPEKEEGSWISKIDLVEKNGELRLSEQFDVGKCKRECQTVSKACEESIGDIDTDLAELLWKDRLTLSKLTNEVCYSMSSACKGKKLKLKAGERKIDEEFHVMTEDEKKADEVLKQMRGMPGMPGMEMYSREDIEKMQDQLGDHRKENVEGEEVLDSEGNLFHGEEVSFLQTVLNGLSLLWSWLKSLCGFRNNSSGEL</sequence>
<keyword evidence="1" id="KW-0732">Signal</keyword>
<organism evidence="2 3">
    <name type="scientific">Stylophora pistillata</name>
    <name type="common">Smooth cauliflower coral</name>
    <dbReference type="NCBI Taxonomy" id="50429"/>
    <lineage>
        <taxon>Eukaryota</taxon>
        <taxon>Metazoa</taxon>
        <taxon>Cnidaria</taxon>
        <taxon>Anthozoa</taxon>
        <taxon>Hexacorallia</taxon>
        <taxon>Scleractinia</taxon>
        <taxon>Astrocoeniina</taxon>
        <taxon>Pocilloporidae</taxon>
        <taxon>Stylophora</taxon>
    </lineage>
</organism>
<name>A0A2B4SCV1_STYPI</name>
<evidence type="ECO:0000256" key="1">
    <source>
        <dbReference type="SAM" id="SignalP"/>
    </source>
</evidence>
<comment type="caution">
    <text evidence="2">The sequence shown here is derived from an EMBL/GenBank/DDBJ whole genome shotgun (WGS) entry which is preliminary data.</text>
</comment>
<dbReference type="PANTHER" id="PTHR36058:SF1">
    <property type="entry name" value="NUCLEOPHOSMIN"/>
    <property type="match status" value="1"/>
</dbReference>